<organism evidence="3 4">
    <name type="scientific">Heterodera schachtii</name>
    <name type="common">Sugarbeet cyst nematode worm</name>
    <name type="synonym">Tylenchus schachtii</name>
    <dbReference type="NCBI Taxonomy" id="97005"/>
    <lineage>
        <taxon>Eukaryota</taxon>
        <taxon>Metazoa</taxon>
        <taxon>Ecdysozoa</taxon>
        <taxon>Nematoda</taxon>
        <taxon>Chromadorea</taxon>
        <taxon>Rhabditida</taxon>
        <taxon>Tylenchina</taxon>
        <taxon>Tylenchomorpha</taxon>
        <taxon>Tylenchoidea</taxon>
        <taxon>Heteroderidae</taxon>
        <taxon>Heteroderinae</taxon>
        <taxon>Heterodera</taxon>
    </lineage>
</organism>
<feature type="compositionally biased region" description="Low complexity" evidence="1">
    <location>
        <begin position="434"/>
        <end position="443"/>
    </location>
</feature>
<dbReference type="PANTHER" id="PTHR22743:SF168">
    <property type="entry name" value="BTB DOMAIN-CONTAINING PROTEIN"/>
    <property type="match status" value="1"/>
</dbReference>
<evidence type="ECO:0000313" key="4">
    <source>
        <dbReference type="Proteomes" id="UP001620645"/>
    </source>
</evidence>
<feature type="compositionally biased region" description="Basic residues" evidence="1">
    <location>
        <begin position="1"/>
        <end position="17"/>
    </location>
</feature>
<proteinExistence type="predicted"/>
<dbReference type="PROSITE" id="PS50097">
    <property type="entry name" value="BTB"/>
    <property type="match status" value="1"/>
</dbReference>
<comment type="caution">
    <text evidence="3">The sequence shown here is derived from an EMBL/GenBank/DDBJ whole genome shotgun (WGS) entry which is preliminary data.</text>
</comment>
<evidence type="ECO:0000259" key="2">
    <source>
        <dbReference type="PROSITE" id="PS50097"/>
    </source>
</evidence>
<dbReference type="CDD" id="cd18186">
    <property type="entry name" value="BTB_POZ_ZBTB_KLHL-like"/>
    <property type="match status" value="1"/>
</dbReference>
<feature type="compositionally biased region" description="Gly residues" evidence="1">
    <location>
        <begin position="444"/>
        <end position="468"/>
    </location>
</feature>
<gene>
    <name evidence="3" type="ORF">niasHS_005957</name>
</gene>
<dbReference type="PANTHER" id="PTHR22743">
    <property type="entry name" value="MEPRIN/TRAF-LIKE MATH FAMILY-C.ELEGANS"/>
    <property type="match status" value="1"/>
</dbReference>
<reference evidence="3 4" key="1">
    <citation type="submission" date="2024-10" db="EMBL/GenBank/DDBJ databases">
        <authorList>
            <person name="Kim D."/>
        </authorList>
    </citation>
    <scope>NUCLEOTIDE SEQUENCE [LARGE SCALE GENOMIC DNA]</scope>
    <source>
        <strain evidence="3">Taebaek</strain>
    </source>
</reference>
<dbReference type="EMBL" id="JBICCN010000121">
    <property type="protein sequence ID" value="KAL3092007.1"/>
    <property type="molecule type" value="Genomic_DNA"/>
</dbReference>
<feature type="compositionally biased region" description="Basic and acidic residues" evidence="1">
    <location>
        <begin position="18"/>
        <end position="30"/>
    </location>
</feature>
<name>A0ABD2JN48_HETSC</name>
<feature type="region of interest" description="Disordered" evidence="1">
    <location>
        <begin position="406"/>
        <end position="474"/>
    </location>
</feature>
<dbReference type="AlphaFoldDB" id="A0ABD2JN48"/>
<feature type="region of interest" description="Disordered" evidence="1">
    <location>
        <begin position="67"/>
        <end position="92"/>
    </location>
</feature>
<evidence type="ECO:0000313" key="3">
    <source>
        <dbReference type="EMBL" id="KAL3092007.1"/>
    </source>
</evidence>
<evidence type="ECO:0000256" key="1">
    <source>
        <dbReference type="SAM" id="MobiDB-lite"/>
    </source>
</evidence>
<feature type="compositionally biased region" description="Basic and acidic residues" evidence="1">
    <location>
        <begin position="410"/>
        <end position="432"/>
    </location>
</feature>
<dbReference type="Pfam" id="PF00651">
    <property type="entry name" value="BTB"/>
    <property type="match status" value="1"/>
</dbReference>
<feature type="region of interest" description="Disordered" evidence="1">
    <location>
        <begin position="1"/>
        <end position="38"/>
    </location>
</feature>
<dbReference type="Gene3D" id="3.30.710.10">
    <property type="entry name" value="Potassium Channel Kv1.1, Chain A"/>
    <property type="match status" value="1"/>
</dbReference>
<dbReference type="InterPro" id="IPR000210">
    <property type="entry name" value="BTB/POZ_dom"/>
</dbReference>
<dbReference type="InterPro" id="IPR052664">
    <property type="entry name" value="BTB-MATH_domain_protein"/>
</dbReference>
<protein>
    <recommendedName>
        <fullName evidence="2">BTB domain-containing protein</fullName>
    </recommendedName>
</protein>
<sequence length="497" mass="56616">MPKFSRKMPRLPRKRIAKKSDDKKSTEDDKKKKKKRKLPKTLKECFECVDVGSIVLCASYLDIPPEPINSSSDEKSNGKRKKQKGQTKKEGPKIVTDAHEFGCIPWRLSLVHQLRKDDNGGYSKHILKLALHSDYRKDVAWRADVSGTLTMKKWVDKMPEGTDPRKLDEHSERFATIFNQCCQTHAFGTEFPLPIGNSSAETADSVYLKNRQFKFELQFLLHNVEFSHTPKLDFHKNLQFCNVVIKIGEQKFYANKEYLSMYSPVFATMFTSQGFIESEQQEARLENASPAAFAEFLQLIYDPLRKPEGNFHLFSNLLELARFYVVQTITNRCEQQLLFMDIDDDDEEDNSRQKISVKKRMELAEQYGLVWLKANLIVKCDVDELLKMDGVHEKTRQMLLRKKNVTAEEAEAKRKKEEEEKKAEKMEVDGKKQGTSAAAAATSGGRGTRGRGAGGRGAGHRGGVAPGRGRGRGRGGILEFPANINIMNLEDFFHDLL</sequence>
<dbReference type="Proteomes" id="UP001620645">
    <property type="component" value="Unassembled WGS sequence"/>
</dbReference>
<keyword evidence="4" id="KW-1185">Reference proteome</keyword>
<feature type="domain" description="BTB" evidence="2">
    <location>
        <begin position="241"/>
        <end position="302"/>
    </location>
</feature>
<dbReference type="InterPro" id="IPR011333">
    <property type="entry name" value="SKP1/BTB/POZ_sf"/>
</dbReference>
<accession>A0ABD2JN48</accession>
<dbReference type="SUPFAM" id="SSF54695">
    <property type="entry name" value="POZ domain"/>
    <property type="match status" value="1"/>
</dbReference>
<dbReference type="SMART" id="SM00225">
    <property type="entry name" value="BTB"/>
    <property type="match status" value="1"/>
</dbReference>